<dbReference type="InterPro" id="IPR010266">
    <property type="entry name" value="NnrS"/>
</dbReference>
<feature type="transmembrane region" description="Helical" evidence="1">
    <location>
        <begin position="328"/>
        <end position="349"/>
    </location>
</feature>
<sequence length="387" mass="41541">MSHSVALFRLGFRPFFLAAGVFAVLAIPLWVAAWFGALEWQPAGGWLAWHRHEMVFGFAAAVVVGFLLTAVQNWTGIAGLSGWPLAGLAALWLAARIGWLLGLPGWLLLPLDLAFLPAAALALGRRLFKVKQRRNYPTVLVLLLLSLCNLVALAGLLQGDHSLQRQGVLGAIWLIASLMTLIGGRVIPFFTRNGLGLTSAPEPLAWLDNALLVGSIAAALLVLSGAGLRPHPFQALLFAALAAGHLLRLARWYKPAIWRVPLLWSLQLSYLWMALACLMMAGWHAGWGVGFSQAVHLLVIGGVAGMILAMIARVTLGHTGRALQPPALISVAFAALNLAVPARVWLSIWSPQVGYWLAAALWALAFLLFVGCYGPMLLSPRVDGKPG</sequence>
<evidence type="ECO:0000256" key="1">
    <source>
        <dbReference type="SAM" id="Phobius"/>
    </source>
</evidence>
<evidence type="ECO:0000313" key="3">
    <source>
        <dbReference type="Proteomes" id="UP000242313"/>
    </source>
</evidence>
<feature type="transmembrane region" description="Helical" evidence="1">
    <location>
        <begin position="54"/>
        <end position="71"/>
    </location>
</feature>
<dbReference type="EMBL" id="NTMR01000016">
    <property type="protein sequence ID" value="PBK03801.1"/>
    <property type="molecule type" value="Genomic_DNA"/>
</dbReference>
<dbReference type="AlphaFoldDB" id="A0A2A3MG83"/>
<keyword evidence="1" id="KW-1133">Transmembrane helix</keyword>
<gene>
    <name evidence="2" type="ORF">CNQ84_12975</name>
</gene>
<feature type="transmembrane region" description="Helical" evidence="1">
    <location>
        <begin position="136"/>
        <end position="157"/>
    </location>
</feature>
<reference evidence="2 3" key="1">
    <citation type="submission" date="2017-09" db="EMBL/GenBank/DDBJ databases">
        <title>Pseudomonas abyssi sp. nov. isolated from Abyssopelagic Water.</title>
        <authorList>
            <person name="Wei Y."/>
        </authorList>
    </citation>
    <scope>NUCLEOTIDE SEQUENCE [LARGE SCALE GENOMIC DNA]</scope>
    <source>
        <strain evidence="2 3">MT5</strain>
    </source>
</reference>
<dbReference type="Pfam" id="PF05940">
    <property type="entry name" value="NnrS"/>
    <property type="match status" value="1"/>
</dbReference>
<name>A0A2A3MG83_9PSED</name>
<feature type="transmembrane region" description="Helical" evidence="1">
    <location>
        <begin position="295"/>
        <end position="316"/>
    </location>
</feature>
<feature type="transmembrane region" description="Helical" evidence="1">
    <location>
        <begin position="107"/>
        <end position="124"/>
    </location>
</feature>
<dbReference type="Proteomes" id="UP000242313">
    <property type="component" value="Unassembled WGS sequence"/>
</dbReference>
<proteinExistence type="predicted"/>
<organism evidence="2 3">
    <name type="scientific">Pseudomonas abyssi</name>
    <dbReference type="NCBI Taxonomy" id="170540"/>
    <lineage>
        <taxon>Bacteria</taxon>
        <taxon>Pseudomonadati</taxon>
        <taxon>Pseudomonadota</taxon>
        <taxon>Gammaproteobacteria</taxon>
        <taxon>Pseudomonadales</taxon>
        <taxon>Pseudomonadaceae</taxon>
        <taxon>Pseudomonas</taxon>
    </lineage>
</organism>
<feature type="transmembrane region" description="Helical" evidence="1">
    <location>
        <begin position="12"/>
        <end position="34"/>
    </location>
</feature>
<feature type="transmembrane region" description="Helical" evidence="1">
    <location>
        <begin position="262"/>
        <end position="283"/>
    </location>
</feature>
<keyword evidence="1" id="KW-0812">Transmembrane</keyword>
<feature type="transmembrane region" description="Helical" evidence="1">
    <location>
        <begin position="203"/>
        <end position="226"/>
    </location>
</feature>
<evidence type="ECO:0000313" key="2">
    <source>
        <dbReference type="EMBL" id="PBK03801.1"/>
    </source>
</evidence>
<keyword evidence="1" id="KW-0472">Membrane</keyword>
<protein>
    <submittedName>
        <fullName evidence="2">Short-chain dehydrogenase</fullName>
    </submittedName>
</protein>
<dbReference type="RefSeq" id="WP_096005278.1">
    <property type="nucleotide sequence ID" value="NZ_NTMR01000016.1"/>
</dbReference>
<feature type="transmembrane region" description="Helical" evidence="1">
    <location>
        <begin position="169"/>
        <end position="191"/>
    </location>
</feature>
<accession>A0A2A3MG83</accession>
<feature type="transmembrane region" description="Helical" evidence="1">
    <location>
        <begin position="232"/>
        <end position="250"/>
    </location>
</feature>
<keyword evidence="3" id="KW-1185">Reference proteome</keyword>
<feature type="transmembrane region" description="Helical" evidence="1">
    <location>
        <begin position="83"/>
        <end position="101"/>
    </location>
</feature>
<comment type="caution">
    <text evidence="2">The sequence shown here is derived from an EMBL/GenBank/DDBJ whole genome shotgun (WGS) entry which is preliminary data.</text>
</comment>
<feature type="transmembrane region" description="Helical" evidence="1">
    <location>
        <begin position="355"/>
        <end position="378"/>
    </location>
</feature>